<dbReference type="EMBL" id="SRMA01027244">
    <property type="protein sequence ID" value="TRY57224.1"/>
    <property type="molecule type" value="Genomic_DNA"/>
</dbReference>
<dbReference type="AlphaFoldDB" id="A0A553MVL7"/>
<dbReference type="SUPFAM" id="SSF50814">
    <property type="entry name" value="Lipocalins"/>
    <property type="match status" value="1"/>
</dbReference>
<dbReference type="Proteomes" id="UP000316079">
    <property type="component" value="Unassembled WGS sequence"/>
</dbReference>
<comment type="similarity">
    <text evidence="1">Belongs to the calycin superfamily. Lipocalin family.</text>
</comment>
<dbReference type="PANTHER" id="PTHR11430:SF133">
    <property type="entry name" value="LIPOCALIN"/>
    <property type="match status" value="1"/>
</dbReference>
<dbReference type="GO" id="GO:0036094">
    <property type="term" value="F:small molecule binding"/>
    <property type="evidence" value="ECO:0007669"/>
    <property type="project" value="InterPro"/>
</dbReference>
<accession>A0A553MVL7</accession>
<evidence type="ECO:0000313" key="4">
    <source>
        <dbReference type="Proteomes" id="UP000316079"/>
    </source>
</evidence>
<dbReference type="PANTHER" id="PTHR11430">
    <property type="entry name" value="LIPOCALIN"/>
    <property type="match status" value="1"/>
</dbReference>
<dbReference type="PRINTS" id="PR01254">
    <property type="entry name" value="PGNDSYNTHASE"/>
</dbReference>
<gene>
    <name evidence="3" type="ORF">DNTS_003297</name>
</gene>
<feature type="domain" description="Lipocalin/cytosolic fatty-acid binding" evidence="2">
    <location>
        <begin position="73"/>
        <end position="185"/>
    </location>
</feature>
<evidence type="ECO:0000313" key="3">
    <source>
        <dbReference type="EMBL" id="TRY57224.1"/>
    </source>
</evidence>
<dbReference type="STRING" id="623744.A0A553MVL7"/>
<protein>
    <recommendedName>
        <fullName evidence="2">Lipocalin/cytosolic fatty-acid binding domain-containing protein</fullName>
    </recommendedName>
</protein>
<dbReference type="Gene3D" id="2.40.128.20">
    <property type="match status" value="1"/>
</dbReference>
<comment type="caution">
    <text evidence="3">The sequence shown here is derived from an EMBL/GenBank/DDBJ whole genome shotgun (WGS) entry which is preliminary data.</text>
</comment>
<dbReference type="InterPro" id="IPR002345">
    <property type="entry name" value="Lipocalin"/>
</dbReference>
<evidence type="ECO:0000259" key="2">
    <source>
        <dbReference type="Pfam" id="PF00061"/>
    </source>
</evidence>
<dbReference type="OrthoDB" id="9048943at2759"/>
<sequence>MTVILIERALYKSSCSETCFQTPSLSLPVFTLILQTAVAMVTRLQGILGVLFFALAVSAEVLPPPDFDINGLAGKWYLIGFATNAEWFLSRKASMKMGIATVTPTEDGDLDMAYSSLNSDGSCWRMSYVAQKTETPGKFSFYTERSATDNDMRIVDVKYDEFALIHTIKTKDETTTVLNKLYGKSSHFYSDEHRFVMDSHDWRNAAWSEESRFLPHEQHGSMVQAGGCGVMVWGSISTNCDHHSLTEYFSIISIPL</sequence>
<evidence type="ECO:0000256" key="1">
    <source>
        <dbReference type="ARBA" id="ARBA00006889"/>
    </source>
</evidence>
<organism evidence="3 4">
    <name type="scientific">Danionella cerebrum</name>
    <dbReference type="NCBI Taxonomy" id="2873325"/>
    <lineage>
        <taxon>Eukaryota</taxon>
        <taxon>Metazoa</taxon>
        <taxon>Chordata</taxon>
        <taxon>Craniata</taxon>
        <taxon>Vertebrata</taxon>
        <taxon>Euteleostomi</taxon>
        <taxon>Actinopterygii</taxon>
        <taxon>Neopterygii</taxon>
        <taxon>Teleostei</taxon>
        <taxon>Ostariophysi</taxon>
        <taxon>Cypriniformes</taxon>
        <taxon>Danionidae</taxon>
        <taxon>Danioninae</taxon>
        <taxon>Danionella</taxon>
    </lineage>
</organism>
<reference evidence="3 4" key="1">
    <citation type="journal article" date="2019" name="Sci. Data">
        <title>Hybrid genome assembly and annotation of Danionella translucida.</title>
        <authorList>
            <person name="Kadobianskyi M."/>
            <person name="Schulze L."/>
            <person name="Schuelke M."/>
            <person name="Judkewitz B."/>
        </authorList>
    </citation>
    <scope>NUCLEOTIDE SEQUENCE [LARGE SCALE GENOMIC DNA]</scope>
    <source>
        <strain evidence="3 4">Bolton</strain>
    </source>
</reference>
<proteinExistence type="inferred from homology"/>
<name>A0A553MVL7_9TELE</name>
<keyword evidence="4" id="KW-1185">Reference proteome</keyword>
<dbReference type="Pfam" id="PF00061">
    <property type="entry name" value="Lipocalin"/>
    <property type="match status" value="1"/>
</dbReference>
<dbReference type="InterPro" id="IPR000566">
    <property type="entry name" value="Lipocln_cytosolic_FA-bd_dom"/>
</dbReference>
<dbReference type="InterPro" id="IPR012674">
    <property type="entry name" value="Calycin"/>
</dbReference>